<evidence type="ECO:0000313" key="2">
    <source>
        <dbReference type="EMBL" id="ASZ74617.1"/>
    </source>
</evidence>
<name>A0A249XSA2_9CAUD</name>
<evidence type="ECO:0000313" key="3">
    <source>
        <dbReference type="Proteomes" id="UP000226037"/>
    </source>
</evidence>
<sequence>MTETRCYFSGAEIAPDMAQRMEEAGLIHVGSGASGGRPMDPQYRDIPEGPWVLFQPGPGNIWIEQQEGSCPWCKAAWKLHLRPVWIRRDKRHICPHAPMPQEVRPDAPTTV</sequence>
<evidence type="ECO:0000256" key="1">
    <source>
        <dbReference type="SAM" id="MobiDB-lite"/>
    </source>
</evidence>
<protein>
    <submittedName>
        <fullName evidence="2">Uncharacterized protein</fullName>
    </submittedName>
</protein>
<dbReference type="Proteomes" id="UP000226037">
    <property type="component" value="Segment"/>
</dbReference>
<organism evidence="2 3">
    <name type="scientific">Mycobacterium phage Phabba</name>
    <dbReference type="NCBI Taxonomy" id="2027899"/>
    <lineage>
        <taxon>Viruses</taxon>
        <taxon>Duplodnaviria</taxon>
        <taxon>Heunggongvirae</taxon>
        <taxon>Uroviricota</taxon>
        <taxon>Caudoviricetes</taxon>
        <taxon>Ceeclamvirinae</taxon>
        <taxon>Myrnavirus</taxon>
        <taxon>Myrnavirus phabba</taxon>
        <taxon>Myranavirus phabba</taxon>
    </lineage>
</organism>
<accession>A0A249XSA2</accession>
<gene>
    <name evidence="2" type="ORF">SEA_PHABBA_42</name>
</gene>
<keyword evidence="3" id="KW-1185">Reference proteome</keyword>
<proteinExistence type="predicted"/>
<feature type="region of interest" description="Disordered" evidence="1">
    <location>
        <begin position="25"/>
        <end position="47"/>
    </location>
</feature>
<reference evidence="3" key="1">
    <citation type="submission" date="2017-08" db="EMBL/GenBank/DDBJ databases">
        <authorList>
            <person name="de Groot N.N."/>
        </authorList>
    </citation>
    <scope>NUCLEOTIDE SEQUENCE [LARGE SCALE GENOMIC DNA]</scope>
</reference>
<dbReference type="EMBL" id="MF668280">
    <property type="protein sequence ID" value="ASZ74617.1"/>
    <property type="molecule type" value="Genomic_DNA"/>
</dbReference>